<gene>
    <name evidence="13" type="ORF">EV663_1049</name>
</gene>
<evidence type="ECO:0000256" key="5">
    <source>
        <dbReference type="ARBA" id="ARBA00022741"/>
    </source>
</evidence>
<dbReference type="AlphaFoldDB" id="A0A4R2RG73"/>
<keyword evidence="3 9" id="KW-0500">Molybdenum</keyword>
<feature type="domain" description="ABC transporter" evidence="11">
    <location>
        <begin position="1"/>
        <end position="230"/>
    </location>
</feature>
<dbReference type="Pfam" id="PF00005">
    <property type="entry name" value="ABC_tran"/>
    <property type="match status" value="1"/>
</dbReference>
<dbReference type="PANTHER" id="PTHR43514">
    <property type="entry name" value="ABC TRANSPORTER I FAMILY MEMBER 10"/>
    <property type="match status" value="1"/>
</dbReference>
<evidence type="ECO:0000256" key="3">
    <source>
        <dbReference type="ARBA" id="ARBA00022505"/>
    </source>
</evidence>
<name>A0A4R2RG73_9RHOB</name>
<evidence type="ECO:0000313" key="13">
    <source>
        <dbReference type="EMBL" id="TCP61558.1"/>
    </source>
</evidence>
<dbReference type="NCBIfam" id="TIGR02142">
    <property type="entry name" value="modC_ABC"/>
    <property type="match status" value="1"/>
</dbReference>
<evidence type="ECO:0000256" key="6">
    <source>
        <dbReference type="ARBA" id="ARBA00022840"/>
    </source>
</evidence>
<dbReference type="PROSITE" id="PS00211">
    <property type="entry name" value="ABC_TRANSPORTER_1"/>
    <property type="match status" value="1"/>
</dbReference>
<evidence type="ECO:0000256" key="9">
    <source>
        <dbReference type="PROSITE-ProRule" id="PRU01213"/>
    </source>
</evidence>
<dbReference type="PANTHER" id="PTHR43514:SF10">
    <property type="entry name" value="MOLYBDENUM IMPORT ATP-BINDING PROTEIN MODC 2"/>
    <property type="match status" value="1"/>
</dbReference>
<keyword evidence="2" id="KW-1003">Cell membrane</keyword>
<dbReference type="GO" id="GO:0016020">
    <property type="term" value="C:membrane"/>
    <property type="evidence" value="ECO:0007669"/>
    <property type="project" value="InterPro"/>
</dbReference>
<keyword evidence="14" id="KW-1185">Reference proteome</keyword>
<keyword evidence="7" id="KW-1278">Translocase</keyword>
<feature type="domain" description="Mop" evidence="12">
    <location>
        <begin position="289"/>
        <end position="359"/>
    </location>
</feature>
<keyword evidence="4" id="KW-0997">Cell inner membrane</keyword>
<keyword evidence="8" id="KW-0472">Membrane</keyword>
<keyword evidence="6 13" id="KW-0067">ATP-binding</keyword>
<dbReference type="Gene3D" id="3.40.50.300">
    <property type="entry name" value="P-loop containing nucleotide triphosphate hydrolases"/>
    <property type="match status" value="1"/>
</dbReference>
<dbReference type="SUPFAM" id="SSF50331">
    <property type="entry name" value="MOP-like"/>
    <property type="match status" value="1"/>
</dbReference>
<dbReference type="InterPro" id="IPR008995">
    <property type="entry name" value="Mo/tungstate-bd_C_term_dom"/>
</dbReference>
<evidence type="ECO:0000313" key="14">
    <source>
        <dbReference type="Proteomes" id="UP000295050"/>
    </source>
</evidence>
<dbReference type="InterPro" id="IPR005116">
    <property type="entry name" value="Transp-assoc_OB_typ1"/>
</dbReference>
<dbReference type="InterPro" id="IPR004606">
    <property type="entry name" value="Mop_domain"/>
</dbReference>
<dbReference type="InterPro" id="IPR017871">
    <property type="entry name" value="ABC_transporter-like_CS"/>
</dbReference>
<dbReference type="Gene3D" id="2.40.50.100">
    <property type="match status" value="1"/>
</dbReference>
<evidence type="ECO:0000256" key="1">
    <source>
        <dbReference type="ARBA" id="ARBA00022448"/>
    </source>
</evidence>
<dbReference type="InterPro" id="IPR011868">
    <property type="entry name" value="ModC_ABC_ATP-bd"/>
</dbReference>
<dbReference type="Proteomes" id="UP000295050">
    <property type="component" value="Unassembled WGS sequence"/>
</dbReference>
<dbReference type="EMBL" id="SLXU01000004">
    <property type="protein sequence ID" value="TCP61558.1"/>
    <property type="molecule type" value="Genomic_DNA"/>
</dbReference>
<accession>A0A4R2RG73</accession>
<evidence type="ECO:0000256" key="10">
    <source>
        <dbReference type="SAM" id="MobiDB-lite"/>
    </source>
</evidence>
<dbReference type="InterPro" id="IPR027417">
    <property type="entry name" value="P-loop_NTPase"/>
</dbReference>
<evidence type="ECO:0000259" key="11">
    <source>
        <dbReference type="PROSITE" id="PS50893"/>
    </source>
</evidence>
<evidence type="ECO:0000256" key="7">
    <source>
        <dbReference type="ARBA" id="ARBA00022967"/>
    </source>
</evidence>
<proteinExistence type="predicted"/>
<evidence type="ECO:0000256" key="4">
    <source>
        <dbReference type="ARBA" id="ARBA00022519"/>
    </source>
</evidence>
<dbReference type="GO" id="GO:0140359">
    <property type="term" value="F:ABC-type transporter activity"/>
    <property type="evidence" value="ECO:0007669"/>
    <property type="project" value="InterPro"/>
</dbReference>
<reference evidence="13 14" key="1">
    <citation type="submission" date="2019-03" db="EMBL/GenBank/DDBJ databases">
        <title>Genomic Encyclopedia of Type Strains, Phase IV (KMG-IV): sequencing the most valuable type-strain genomes for metagenomic binning, comparative biology and taxonomic classification.</title>
        <authorList>
            <person name="Goeker M."/>
        </authorList>
    </citation>
    <scope>NUCLEOTIDE SEQUENCE [LARGE SCALE GENOMIC DNA]</scope>
    <source>
        <strain evidence="13 14">DSM 24766</strain>
    </source>
</reference>
<dbReference type="RefSeq" id="WP_132950906.1">
    <property type="nucleotide sequence ID" value="NZ_SLXU01000004.1"/>
</dbReference>
<evidence type="ECO:0000259" key="12">
    <source>
        <dbReference type="PROSITE" id="PS51866"/>
    </source>
</evidence>
<evidence type="ECO:0000256" key="2">
    <source>
        <dbReference type="ARBA" id="ARBA00022475"/>
    </source>
</evidence>
<dbReference type="PROSITE" id="PS51866">
    <property type="entry name" value="MOP"/>
    <property type="match status" value="1"/>
</dbReference>
<dbReference type="GO" id="GO:0016887">
    <property type="term" value="F:ATP hydrolysis activity"/>
    <property type="evidence" value="ECO:0007669"/>
    <property type="project" value="InterPro"/>
</dbReference>
<keyword evidence="1" id="KW-0813">Transport</keyword>
<dbReference type="PROSITE" id="PS50893">
    <property type="entry name" value="ABC_TRANSPORTER_2"/>
    <property type="match status" value="1"/>
</dbReference>
<keyword evidence="5" id="KW-0547">Nucleotide-binding</keyword>
<feature type="region of interest" description="Disordered" evidence="10">
    <location>
        <begin position="359"/>
        <end position="378"/>
    </location>
</feature>
<dbReference type="InterPro" id="IPR003593">
    <property type="entry name" value="AAA+_ATPase"/>
</dbReference>
<organism evidence="13 14">
    <name type="scientific">Rhodovulum bhavnagarense</name>
    <dbReference type="NCBI Taxonomy" id="992286"/>
    <lineage>
        <taxon>Bacteria</taxon>
        <taxon>Pseudomonadati</taxon>
        <taxon>Pseudomonadota</taxon>
        <taxon>Alphaproteobacteria</taxon>
        <taxon>Rhodobacterales</taxon>
        <taxon>Paracoccaceae</taxon>
        <taxon>Rhodovulum</taxon>
    </lineage>
</organism>
<dbReference type="SUPFAM" id="SSF52540">
    <property type="entry name" value="P-loop containing nucleoside triphosphate hydrolases"/>
    <property type="match status" value="1"/>
</dbReference>
<comment type="caution">
    <text evidence="13">The sequence shown here is derived from an EMBL/GenBank/DDBJ whole genome shotgun (WGS) entry which is preliminary data.</text>
</comment>
<evidence type="ECO:0000256" key="8">
    <source>
        <dbReference type="ARBA" id="ARBA00023136"/>
    </source>
</evidence>
<dbReference type="OrthoDB" id="9802264at2"/>
<dbReference type="InterPro" id="IPR050334">
    <property type="entry name" value="Molybdenum_import_ModC"/>
</dbReference>
<dbReference type="GO" id="GO:0015098">
    <property type="term" value="F:molybdate ion transmembrane transporter activity"/>
    <property type="evidence" value="ECO:0007669"/>
    <property type="project" value="InterPro"/>
</dbReference>
<dbReference type="InterPro" id="IPR003439">
    <property type="entry name" value="ABC_transporter-like_ATP-bd"/>
</dbReference>
<sequence>MIEAAFKGRLGSFDLDAEFTAPGQGVTALFGPSGCGKTTVLRSIAGLMRLPAGRLVVNGVTWQDGRRFVPPHRRAMGYVFQEASLFPHLSIEANLTFGMRRQKAPARIGLDEVIDLLGIGRLFDRHPTQLSGGERQRVAIGRALLSQPELLLMDEPLSALDRFSKDDILPYLERLHAALSIPVLYVSHDIAEVERLADTLVLMEAGRVRAAGPIADVLANPALPLIRLPDPAAVIDGTVIATDPRYGLSEVAVRGGVMTVPGLLGAVGTRRRLRVLARDISLGRHAPQDTTILNALTARIEGAEETADHQVTVRLRLGADGMGAALVARVSRKSWDMLGLRTGETIVARLKAVALVEPARQAAPQHDKSGIQARPWQS</sequence>
<dbReference type="SMART" id="SM00382">
    <property type="entry name" value="AAA"/>
    <property type="match status" value="1"/>
</dbReference>
<dbReference type="Pfam" id="PF03459">
    <property type="entry name" value="TOBE"/>
    <property type="match status" value="1"/>
</dbReference>
<dbReference type="GO" id="GO:0005524">
    <property type="term" value="F:ATP binding"/>
    <property type="evidence" value="ECO:0007669"/>
    <property type="project" value="UniProtKB-KW"/>
</dbReference>
<protein>
    <submittedName>
        <fullName evidence="13">Molybdate transport system ATP-binding protein</fullName>
    </submittedName>
</protein>